<evidence type="ECO:0000256" key="3">
    <source>
        <dbReference type="ARBA" id="ARBA00022806"/>
    </source>
</evidence>
<dbReference type="Gene3D" id="3.40.50.300">
    <property type="entry name" value="P-loop containing nucleotide triphosphate hydrolases"/>
    <property type="match status" value="3"/>
</dbReference>
<dbReference type="Pfam" id="PF13361">
    <property type="entry name" value="UvrD_C"/>
    <property type="match status" value="2"/>
</dbReference>
<dbReference type="RefSeq" id="WP_099260772.1">
    <property type="nucleotide sequence ID" value="NZ_NIZW01000008.1"/>
</dbReference>
<dbReference type="GO" id="GO:0003677">
    <property type="term" value="F:DNA binding"/>
    <property type="evidence" value="ECO:0007669"/>
    <property type="project" value="InterPro"/>
</dbReference>
<evidence type="ECO:0000256" key="6">
    <source>
        <dbReference type="ARBA" id="ARBA00034617"/>
    </source>
</evidence>
<dbReference type="PANTHER" id="PTHR11070:SF2">
    <property type="entry name" value="ATP-DEPENDENT DNA HELICASE SRS2"/>
    <property type="match status" value="1"/>
</dbReference>
<comment type="caution">
    <text evidence="12">The sequence shown here is derived from an EMBL/GenBank/DDBJ whole genome shotgun (WGS) entry which is preliminary data.</text>
</comment>
<evidence type="ECO:0000256" key="5">
    <source>
        <dbReference type="ARBA" id="ARBA00023235"/>
    </source>
</evidence>
<sequence>MARLRNRNLKIEKQSWQPVGIESLEDNALTAVQAERNSIVVAGPGAGKTELLAQRADYLLRTDTSKSPRRILAISLKRDAAKNLQDRVGKRLPAELAERFDSMTLDAFSKNLVDRFRLAIPEFWRPNDDYRIEFNIKEERADRMIREAAQRLNCEPADVAGIGPIRWYRECFSLRLPIDGSAILEIGSIREQLAVSQWQHYLHGKYRYLNFHMIARLAELALRTNPAVLHAMRATYSHVFLDEFQDTTNLHYDLLRTAFLESDSVLTAVGDTKQCIMTWAGALAGITKRYSEEFAADPYVLRANYRSEPELIHIIGSLAQQIEPEAILPICGRGRESGKGQCRVIAFSDEAEEAIAIALVLNELVEDEGVEPRDICVICRKFVGQYSSNLVEALQQINGLARVRDETKLQDLLAEPLVELVVDAFLVAVSDEPQPDSWSRLQSVLEKTGRSDSTQQQKIRNKLLSTLIDCLRLSLPQCEKTDDGIKVEVNRVIDAIGEKSFRQSHPQYRQGTFFEETVSNVVKQLGYRYGDEPHQFGTWTDVIGDLLGETSIPVMTIHKSKGLEYHTVIFVGLEDAAFNNLKDPAGDANAFFVAFSRAKQRVLFTFAKSRFRRKQSRKNVNLLYGWLEEAGVGIENASDIKFDESIW</sequence>
<dbReference type="SUPFAM" id="SSF52540">
    <property type="entry name" value="P-loop containing nucleoside triphosphate hydrolases"/>
    <property type="match status" value="1"/>
</dbReference>
<feature type="domain" description="UvrD-like helicase ATP-binding" evidence="11">
    <location>
        <begin position="21"/>
        <end position="308"/>
    </location>
</feature>
<evidence type="ECO:0000256" key="1">
    <source>
        <dbReference type="ARBA" id="ARBA00022741"/>
    </source>
</evidence>
<dbReference type="OrthoDB" id="9810135at2"/>
<dbReference type="PROSITE" id="PS51198">
    <property type="entry name" value="UVRD_HELICASE_ATP_BIND"/>
    <property type="match status" value="1"/>
</dbReference>
<dbReference type="PANTHER" id="PTHR11070">
    <property type="entry name" value="UVRD / RECB / PCRA DNA HELICASE FAMILY MEMBER"/>
    <property type="match status" value="1"/>
</dbReference>
<keyword evidence="5" id="KW-0413">Isomerase</keyword>
<keyword evidence="3 10" id="KW-0347">Helicase</keyword>
<name>A0A2G1W7I5_9BACT</name>
<proteinExistence type="predicted"/>
<feature type="binding site" evidence="10">
    <location>
        <begin position="42"/>
        <end position="49"/>
    </location>
    <ligand>
        <name>ATP</name>
        <dbReference type="ChEBI" id="CHEBI:30616"/>
    </ligand>
</feature>
<evidence type="ECO:0000313" key="12">
    <source>
        <dbReference type="EMBL" id="PHQ34997.1"/>
    </source>
</evidence>
<dbReference type="EC" id="5.6.2.4" evidence="7"/>
<organism evidence="12 13">
    <name type="scientific">Rhodopirellula bahusiensis</name>
    <dbReference type="NCBI Taxonomy" id="2014065"/>
    <lineage>
        <taxon>Bacteria</taxon>
        <taxon>Pseudomonadati</taxon>
        <taxon>Planctomycetota</taxon>
        <taxon>Planctomycetia</taxon>
        <taxon>Pirellulales</taxon>
        <taxon>Pirellulaceae</taxon>
        <taxon>Rhodopirellula</taxon>
    </lineage>
</organism>
<keyword evidence="4 10" id="KW-0067">ATP-binding</keyword>
<dbReference type="GO" id="GO:0043138">
    <property type="term" value="F:3'-5' DNA helicase activity"/>
    <property type="evidence" value="ECO:0007669"/>
    <property type="project" value="UniProtKB-EC"/>
</dbReference>
<keyword evidence="1 10" id="KW-0547">Nucleotide-binding</keyword>
<evidence type="ECO:0000259" key="11">
    <source>
        <dbReference type="PROSITE" id="PS51198"/>
    </source>
</evidence>
<keyword evidence="13" id="KW-1185">Reference proteome</keyword>
<dbReference type="EMBL" id="NIZW01000008">
    <property type="protein sequence ID" value="PHQ34997.1"/>
    <property type="molecule type" value="Genomic_DNA"/>
</dbReference>
<accession>A0A2G1W7I5</accession>
<dbReference type="InterPro" id="IPR027417">
    <property type="entry name" value="P-loop_NTPase"/>
</dbReference>
<protein>
    <recommendedName>
        <fullName evidence="7">DNA 3'-5' helicase</fullName>
        <ecNumber evidence="7">5.6.2.4</ecNumber>
    </recommendedName>
    <alternativeName>
        <fullName evidence="8">DNA 3'-5' helicase II</fullName>
    </alternativeName>
</protein>
<dbReference type="GO" id="GO:0005524">
    <property type="term" value="F:ATP binding"/>
    <property type="evidence" value="ECO:0007669"/>
    <property type="project" value="UniProtKB-UniRule"/>
</dbReference>
<dbReference type="AlphaFoldDB" id="A0A2G1W7I5"/>
<comment type="catalytic activity">
    <reaction evidence="6">
        <text>Couples ATP hydrolysis with the unwinding of duplex DNA by translocating in the 3'-5' direction.</text>
        <dbReference type="EC" id="5.6.2.4"/>
    </reaction>
</comment>
<evidence type="ECO:0000256" key="10">
    <source>
        <dbReference type="PROSITE-ProRule" id="PRU00560"/>
    </source>
</evidence>
<evidence type="ECO:0000256" key="8">
    <source>
        <dbReference type="ARBA" id="ARBA00034923"/>
    </source>
</evidence>
<keyword evidence="2 10" id="KW-0378">Hydrolase</keyword>
<dbReference type="Pfam" id="PF00580">
    <property type="entry name" value="UvrD-helicase"/>
    <property type="match status" value="1"/>
</dbReference>
<reference evidence="12 13" key="1">
    <citation type="submission" date="2017-06" db="EMBL/GenBank/DDBJ databases">
        <title>Description of Rhodopirellula bahusiensis sp. nov.</title>
        <authorList>
            <person name="Kizina J."/>
            <person name="Harder J."/>
        </authorList>
    </citation>
    <scope>NUCLEOTIDE SEQUENCE [LARGE SCALE GENOMIC DNA]</scope>
    <source>
        <strain evidence="12 13">SWK21</strain>
    </source>
</reference>
<dbReference type="InterPro" id="IPR014016">
    <property type="entry name" value="UvrD-like_ATP-bd"/>
</dbReference>
<evidence type="ECO:0000256" key="7">
    <source>
        <dbReference type="ARBA" id="ARBA00034808"/>
    </source>
</evidence>
<comment type="catalytic activity">
    <reaction evidence="9">
        <text>ATP + H2O = ADP + phosphate + H(+)</text>
        <dbReference type="Rhea" id="RHEA:13065"/>
        <dbReference type="ChEBI" id="CHEBI:15377"/>
        <dbReference type="ChEBI" id="CHEBI:15378"/>
        <dbReference type="ChEBI" id="CHEBI:30616"/>
        <dbReference type="ChEBI" id="CHEBI:43474"/>
        <dbReference type="ChEBI" id="CHEBI:456216"/>
        <dbReference type="EC" id="5.6.2.4"/>
    </reaction>
</comment>
<dbReference type="GO" id="GO:0016887">
    <property type="term" value="F:ATP hydrolysis activity"/>
    <property type="evidence" value="ECO:0007669"/>
    <property type="project" value="RHEA"/>
</dbReference>
<evidence type="ECO:0000256" key="2">
    <source>
        <dbReference type="ARBA" id="ARBA00022801"/>
    </source>
</evidence>
<dbReference type="Proteomes" id="UP000225740">
    <property type="component" value="Unassembled WGS sequence"/>
</dbReference>
<evidence type="ECO:0000256" key="4">
    <source>
        <dbReference type="ARBA" id="ARBA00022840"/>
    </source>
</evidence>
<dbReference type="InterPro" id="IPR014017">
    <property type="entry name" value="DNA_helicase_UvrD-like_C"/>
</dbReference>
<evidence type="ECO:0000256" key="9">
    <source>
        <dbReference type="ARBA" id="ARBA00048988"/>
    </source>
</evidence>
<gene>
    <name evidence="12" type="ORF">CEE69_11215</name>
</gene>
<dbReference type="GeneID" id="90608727"/>
<dbReference type="CDD" id="cd17932">
    <property type="entry name" value="DEXQc_UvrD"/>
    <property type="match status" value="1"/>
</dbReference>
<dbReference type="GO" id="GO:0000725">
    <property type="term" value="P:recombinational repair"/>
    <property type="evidence" value="ECO:0007669"/>
    <property type="project" value="TreeGrafter"/>
</dbReference>
<evidence type="ECO:0000313" key="13">
    <source>
        <dbReference type="Proteomes" id="UP000225740"/>
    </source>
</evidence>
<dbReference type="InterPro" id="IPR000212">
    <property type="entry name" value="DNA_helicase_UvrD/REP"/>
</dbReference>